<accession>A0ABZ3EWF1</accession>
<dbReference type="EMBL" id="CP146256">
    <property type="protein sequence ID" value="XAH73693.1"/>
    <property type="molecule type" value="Genomic_DNA"/>
</dbReference>
<evidence type="ECO:0000313" key="3">
    <source>
        <dbReference type="Proteomes" id="UP001451571"/>
    </source>
</evidence>
<organism evidence="2 3">
    <name type="scientific">Kineothrix sedimenti</name>
    <dbReference type="NCBI Taxonomy" id="3123317"/>
    <lineage>
        <taxon>Bacteria</taxon>
        <taxon>Bacillati</taxon>
        <taxon>Bacillota</taxon>
        <taxon>Clostridia</taxon>
        <taxon>Lachnospirales</taxon>
        <taxon>Lachnospiraceae</taxon>
        <taxon>Kineothrix</taxon>
    </lineage>
</organism>
<evidence type="ECO:0000256" key="1">
    <source>
        <dbReference type="SAM" id="MobiDB-lite"/>
    </source>
</evidence>
<dbReference type="RefSeq" id="WP_342757296.1">
    <property type="nucleotide sequence ID" value="NZ_CP146256.1"/>
</dbReference>
<sequence length="47" mass="5523">MKSNSKKEFLLKVLEKAARTEMEKESKQKPPVCMGFLHQPQRPHKNN</sequence>
<evidence type="ECO:0000313" key="2">
    <source>
        <dbReference type="EMBL" id="XAH73693.1"/>
    </source>
</evidence>
<protein>
    <submittedName>
        <fullName evidence="2">Cyclic lactone autoinducer peptide</fullName>
    </submittedName>
</protein>
<reference evidence="2 3" key="1">
    <citation type="submission" date="2024-02" db="EMBL/GenBank/DDBJ databases">
        <title>Bacterial strain from lacustrine sediment.</title>
        <authorList>
            <person name="Petit C."/>
            <person name="Fadhlaoui K."/>
        </authorList>
    </citation>
    <scope>NUCLEOTIDE SEQUENCE [LARGE SCALE GENOMIC DNA]</scope>
    <source>
        <strain evidence="2 3">IPX-CK</strain>
    </source>
</reference>
<dbReference type="Proteomes" id="UP001451571">
    <property type="component" value="Chromosome"/>
</dbReference>
<feature type="region of interest" description="Disordered" evidence="1">
    <location>
        <begin position="21"/>
        <end position="47"/>
    </location>
</feature>
<name>A0ABZ3EWF1_9FIRM</name>
<proteinExistence type="predicted"/>
<gene>
    <name evidence="2" type="ORF">V6984_19670</name>
</gene>
<keyword evidence="3" id="KW-1185">Reference proteome</keyword>